<sequence length="758" mass="84149">MSGCPFRNAIENAKAAHQSKNNNNNIEPPSLPNGSANGSPDIIKTTTASTQTGQGKLGHAMSDNFLGQIHHRKGTASSASLGNEMTGSSSSRKTSNMSTCSMGSDETDGEKKLDLVGLIESVGTLLLPSTGFINRSFQNVIRSKEEEIMESVRNLPNFDELTFVTSYLDPDFRHSAINETLLLGMADVAATTLDINQDTFLRMLGNEYVQLCLSEYGRALGMMGSNMVEFFSNLDGLHDHIRTSPKFDSQVPPSFRCSHALKGCVDLHFYSDLRNLLGFYAGIVQSVARLMFSVDAEVSLQVSEKASKTHHVFNIKPREYSNKNECTFSTFRASTSDNPSDLKIGVDTFCSTFPFHVIFDRDLKITQLGTALLKMIAPGFATKGQQFDTYFVIQSPKLEEMTFSKLLSRVNFSFVLETKSQQRGGHQLAQETLLKGQMIYLQESDAILFLGSPSIEKLDEMIAKGLYISDVPIHDATRDVILVGEQTKAQASLKKRMEELKNGIIEGTKAVEHEKAKNIELLEMIFPANIAERLWRGETIDPMKIDDVTMLFSDIVGFTAICSSCTPMEVISMLNSLYTQFDYFCGVVDVYKVETIGDAYCVAGGLHKRSRRHAHQISFMALRMMAIAAKERSKDGNAIRMRIGLHTGSVLAGVVGVRMPRYCLFGNNVTLANKFESGSVAERINISPTTYTCISEIEGYSYTPRTRENLPDGFPEDIEGTCYFLDDFKFPGANKEDPDVDHIALQMEEFRRKDVVFT</sequence>
<keyword evidence="5" id="KW-0342">GTP-binding</keyword>
<evidence type="ECO:0000256" key="5">
    <source>
        <dbReference type="ARBA" id="ARBA00023134"/>
    </source>
</evidence>
<name>A0A210QJM5_MIZYE</name>
<keyword evidence="7" id="KW-0141">cGMP biosynthesis</keyword>
<dbReference type="GO" id="GO:0004383">
    <property type="term" value="F:guanylate cyclase activity"/>
    <property type="evidence" value="ECO:0007669"/>
    <property type="project" value="UniProtKB-EC"/>
</dbReference>
<dbReference type="Pfam" id="PF07701">
    <property type="entry name" value="HNOBA"/>
    <property type="match status" value="1"/>
</dbReference>
<evidence type="ECO:0000256" key="3">
    <source>
        <dbReference type="ARBA" id="ARBA00022490"/>
    </source>
</evidence>
<dbReference type="Gene3D" id="3.90.1520.10">
    <property type="entry name" value="H-NOX domain"/>
    <property type="match status" value="1"/>
</dbReference>
<dbReference type="InterPro" id="IPR011644">
    <property type="entry name" value="Heme_NO-bd"/>
</dbReference>
<feature type="domain" description="Guanylate cyclase" evidence="10">
    <location>
        <begin position="549"/>
        <end position="676"/>
    </location>
</feature>
<dbReference type="PROSITE" id="PS00452">
    <property type="entry name" value="GUANYLATE_CYCLASE_1"/>
    <property type="match status" value="1"/>
</dbReference>
<comment type="similarity">
    <text evidence="8">Belongs to the adenylyl cyclase class-4/guanylyl cyclase family.</text>
</comment>
<dbReference type="AlphaFoldDB" id="A0A210QJM5"/>
<evidence type="ECO:0000256" key="8">
    <source>
        <dbReference type="RuleBase" id="RU000405"/>
    </source>
</evidence>
<dbReference type="Pfam" id="PF00211">
    <property type="entry name" value="Guanylate_cyc"/>
    <property type="match status" value="1"/>
</dbReference>
<dbReference type="InterPro" id="IPR018297">
    <property type="entry name" value="A/G_cyclase_CS"/>
</dbReference>
<gene>
    <name evidence="11" type="ORF">KP79_PYT12433</name>
</gene>
<dbReference type="GO" id="GO:0070482">
    <property type="term" value="P:response to oxygen levels"/>
    <property type="evidence" value="ECO:0007669"/>
    <property type="project" value="TreeGrafter"/>
</dbReference>
<reference evidence="11 12" key="1">
    <citation type="journal article" date="2017" name="Nat. Ecol. Evol.">
        <title>Scallop genome provides insights into evolution of bilaterian karyotype and development.</title>
        <authorList>
            <person name="Wang S."/>
            <person name="Zhang J."/>
            <person name="Jiao W."/>
            <person name="Li J."/>
            <person name="Xun X."/>
            <person name="Sun Y."/>
            <person name="Guo X."/>
            <person name="Huan P."/>
            <person name="Dong B."/>
            <person name="Zhang L."/>
            <person name="Hu X."/>
            <person name="Sun X."/>
            <person name="Wang J."/>
            <person name="Zhao C."/>
            <person name="Wang Y."/>
            <person name="Wang D."/>
            <person name="Huang X."/>
            <person name="Wang R."/>
            <person name="Lv J."/>
            <person name="Li Y."/>
            <person name="Zhang Z."/>
            <person name="Liu B."/>
            <person name="Lu W."/>
            <person name="Hui Y."/>
            <person name="Liang J."/>
            <person name="Zhou Z."/>
            <person name="Hou R."/>
            <person name="Li X."/>
            <person name="Liu Y."/>
            <person name="Li H."/>
            <person name="Ning X."/>
            <person name="Lin Y."/>
            <person name="Zhao L."/>
            <person name="Xing Q."/>
            <person name="Dou J."/>
            <person name="Li Y."/>
            <person name="Mao J."/>
            <person name="Guo H."/>
            <person name="Dou H."/>
            <person name="Li T."/>
            <person name="Mu C."/>
            <person name="Jiang W."/>
            <person name="Fu Q."/>
            <person name="Fu X."/>
            <person name="Miao Y."/>
            <person name="Liu J."/>
            <person name="Yu Q."/>
            <person name="Li R."/>
            <person name="Liao H."/>
            <person name="Li X."/>
            <person name="Kong Y."/>
            <person name="Jiang Z."/>
            <person name="Chourrout D."/>
            <person name="Li R."/>
            <person name="Bao Z."/>
        </authorList>
    </citation>
    <scope>NUCLEOTIDE SEQUENCE [LARGE SCALE GENOMIC DNA]</scope>
    <source>
        <strain evidence="11 12">PY_sf001</strain>
    </source>
</reference>
<dbReference type="InterPro" id="IPR011645">
    <property type="entry name" value="HNOB_dom_associated"/>
</dbReference>
<dbReference type="Gene3D" id="3.30.70.1230">
    <property type="entry name" value="Nucleotide cyclase"/>
    <property type="match status" value="1"/>
</dbReference>
<dbReference type="FunFam" id="3.30.70.1230:FF:000007">
    <property type="entry name" value="Guanylate cyclase soluble subunit alpha-3"/>
    <property type="match status" value="1"/>
</dbReference>
<dbReference type="PANTHER" id="PTHR45655:SF6">
    <property type="entry name" value="HEAD-SPECIFIC GUANYLATE CYCLASE"/>
    <property type="match status" value="1"/>
</dbReference>
<comment type="subcellular location">
    <subcellularLocation>
        <location evidence="1">Cytoplasm</location>
    </subcellularLocation>
</comment>
<comment type="caution">
    <text evidence="11">The sequence shown here is derived from an EMBL/GenBank/DDBJ whole genome shotgun (WGS) entry which is preliminary data.</text>
</comment>
<dbReference type="SUPFAM" id="SSF55073">
    <property type="entry name" value="Nucleotide cyclase"/>
    <property type="match status" value="1"/>
</dbReference>
<organism evidence="11 12">
    <name type="scientific">Mizuhopecten yessoensis</name>
    <name type="common">Japanese scallop</name>
    <name type="synonym">Patinopecten yessoensis</name>
    <dbReference type="NCBI Taxonomy" id="6573"/>
    <lineage>
        <taxon>Eukaryota</taxon>
        <taxon>Metazoa</taxon>
        <taxon>Spiralia</taxon>
        <taxon>Lophotrochozoa</taxon>
        <taxon>Mollusca</taxon>
        <taxon>Bivalvia</taxon>
        <taxon>Autobranchia</taxon>
        <taxon>Pteriomorphia</taxon>
        <taxon>Pectinida</taxon>
        <taxon>Pectinoidea</taxon>
        <taxon>Pectinidae</taxon>
        <taxon>Mizuhopecten</taxon>
    </lineage>
</organism>
<protein>
    <recommendedName>
        <fullName evidence="2">guanylate cyclase</fullName>
        <ecNumber evidence="2">4.6.1.2</ecNumber>
    </recommendedName>
</protein>
<feature type="compositionally biased region" description="Polar residues" evidence="9">
    <location>
        <begin position="18"/>
        <end position="54"/>
    </location>
</feature>
<dbReference type="Proteomes" id="UP000242188">
    <property type="component" value="Unassembled WGS sequence"/>
</dbReference>
<dbReference type="PROSITE" id="PS50125">
    <property type="entry name" value="GUANYLATE_CYCLASE_2"/>
    <property type="match status" value="1"/>
</dbReference>
<evidence type="ECO:0000256" key="9">
    <source>
        <dbReference type="SAM" id="MobiDB-lite"/>
    </source>
</evidence>
<dbReference type="GO" id="GO:0020037">
    <property type="term" value="F:heme binding"/>
    <property type="evidence" value="ECO:0007669"/>
    <property type="project" value="InterPro"/>
</dbReference>
<evidence type="ECO:0000313" key="11">
    <source>
        <dbReference type="EMBL" id="OWF48958.1"/>
    </source>
</evidence>
<accession>A0A210QJM5</accession>
<evidence type="ECO:0000256" key="4">
    <source>
        <dbReference type="ARBA" id="ARBA00022741"/>
    </source>
</evidence>
<dbReference type="PANTHER" id="PTHR45655">
    <property type="entry name" value="GUANYLATE CYCLASE SOLUBLE SUBUNIT BETA-2"/>
    <property type="match status" value="1"/>
</dbReference>
<dbReference type="OrthoDB" id="6127067at2759"/>
<dbReference type="FunFam" id="3.30.450.260:FF:000002">
    <property type="entry name" value="guanylate cyclase soluble subunit alpha-2"/>
    <property type="match status" value="1"/>
</dbReference>
<keyword evidence="4" id="KW-0547">Nucleotide-binding</keyword>
<dbReference type="InterPro" id="IPR029787">
    <property type="entry name" value="Nucleotide_cyclase"/>
</dbReference>
<evidence type="ECO:0000259" key="10">
    <source>
        <dbReference type="PROSITE" id="PS50125"/>
    </source>
</evidence>
<evidence type="ECO:0000256" key="2">
    <source>
        <dbReference type="ARBA" id="ARBA00012202"/>
    </source>
</evidence>
<dbReference type="GO" id="GO:0019934">
    <property type="term" value="P:cGMP-mediated signaling"/>
    <property type="evidence" value="ECO:0007669"/>
    <property type="project" value="TreeGrafter"/>
</dbReference>
<feature type="compositionally biased region" description="Low complexity" evidence="9">
    <location>
        <begin position="86"/>
        <end position="101"/>
    </location>
</feature>
<dbReference type="Gene3D" id="3.30.450.260">
    <property type="entry name" value="Haem NO binding associated domain"/>
    <property type="match status" value="1"/>
</dbReference>
<feature type="region of interest" description="Disordered" evidence="9">
    <location>
        <begin position="15"/>
        <end position="60"/>
    </location>
</feature>
<proteinExistence type="inferred from homology"/>
<dbReference type="CDD" id="cd07302">
    <property type="entry name" value="CHD"/>
    <property type="match status" value="1"/>
</dbReference>
<feature type="compositionally biased region" description="Polar residues" evidence="9">
    <location>
        <begin position="75"/>
        <end position="85"/>
    </location>
</feature>
<dbReference type="InterPro" id="IPR038158">
    <property type="entry name" value="H-NOX_domain_sf"/>
</dbReference>
<dbReference type="InterPro" id="IPR024096">
    <property type="entry name" value="NO_sig/Golgi_transp_ligand-bd"/>
</dbReference>
<keyword evidence="6 8" id="KW-0456">Lyase</keyword>
<dbReference type="GO" id="GO:0008074">
    <property type="term" value="C:guanylate cyclase complex, soluble"/>
    <property type="evidence" value="ECO:0007669"/>
    <property type="project" value="TreeGrafter"/>
</dbReference>
<dbReference type="SUPFAM" id="SSF111126">
    <property type="entry name" value="Ligand-binding domain in the NO signalling and Golgi transport"/>
    <property type="match status" value="1"/>
</dbReference>
<feature type="region of interest" description="Disordered" evidence="9">
    <location>
        <begin position="74"/>
        <end position="106"/>
    </location>
</feature>
<dbReference type="InterPro" id="IPR001054">
    <property type="entry name" value="A/G_cyclase"/>
</dbReference>
<dbReference type="GO" id="GO:0005525">
    <property type="term" value="F:GTP binding"/>
    <property type="evidence" value="ECO:0007669"/>
    <property type="project" value="UniProtKB-KW"/>
</dbReference>
<dbReference type="Pfam" id="PF07700">
    <property type="entry name" value="HNOB"/>
    <property type="match status" value="1"/>
</dbReference>
<dbReference type="EMBL" id="NEDP02003345">
    <property type="protein sequence ID" value="OWF48958.1"/>
    <property type="molecule type" value="Genomic_DNA"/>
</dbReference>
<evidence type="ECO:0000256" key="6">
    <source>
        <dbReference type="ARBA" id="ARBA00023239"/>
    </source>
</evidence>
<keyword evidence="3" id="KW-0963">Cytoplasm</keyword>
<dbReference type="Gene3D" id="6.10.250.780">
    <property type="match status" value="1"/>
</dbReference>
<evidence type="ECO:0000313" key="12">
    <source>
        <dbReference type="Proteomes" id="UP000242188"/>
    </source>
</evidence>
<dbReference type="STRING" id="6573.A0A210QJM5"/>
<keyword evidence="12" id="KW-1185">Reference proteome</keyword>
<dbReference type="EC" id="4.6.1.2" evidence="2"/>
<dbReference type="SMART" id="SM00044">
    <property type="entry name" value="CYCc"/>
    <property type="match status" value="1"/>
</dbReference>
<evidence type="ECO:0000256" key="7">
    <source>
        <dbReference type="ARBA" id="ARBA00023293"/>
    </source>
</evidence>
<dbReference type="InterPro" id="IPR042463">
    <property type="entry name" value="HNOB_dom_associated_sf"/>
</dbReference>
<evidence type="ECO:0000256" key="1">
    <source>
        <dbReference type="ARBA" id="ARBA00004496"/>
    </source>
</evidence>